<evidence type="ECO:0000256" key="2">
    <source>
        <dbReference type="ARBA" id="ARBA00022964"/>
    </source>
</evidence>
<dbReference type="PANTHER" id="PTHR31136:SF5">
    <property type="entry name" value="2-OXOADIPATE DIOXYGENASE_DECARBOXYLASE, CHLOROPLASTIC"/>
    <property type="match status" value="1"/>
</dbReference>
<dbReference type="SMART" id="SM01150">
    <property type="entry name" value="DUF1338"/>
    <property type="match status" value="1"/>
</dbReference>
<evidence type="ECO:0000256" key="3">
    <source>
        <dbReference type="ARBA" id="ARBA00023002"/>
    </source>
</evidence>
<protein>
    <recommendedName>
        <fullName evidence="6">2-oxoadipate dioxygenase/decarboxylase</fullName>
        <ecNumber evidence="6">1.13.11.93</ecNumber>
    </recommendedName>
    <alternativeName>
        <fullName evidence="7">2-hydroxyglutarate synthase</fullName>
    </alternativeName>
</protein>
<feature type="compositionally biased region" description="Polar residues" evidence="8">
    <location>
        <begin position="297"/>
        <end position="307"/>
    </location>
</feature>
<dbReference type="InterPro" id="IPR009770">
    <property type="entry name" value="HGLS"/>
</dbReference>
<evidence type="ECO:0000313" key="10">
    <source>
        <dbReference type="Proteomes" id="UP000632154"/>
    </source>
</evidence>
<dbReference type="Pfam" id="PF07063">
    <property type="entry name" value="HGLS"/>
    <property type="match status" value="1"/>
</dbReference>
<evidence type="ECO:0000256" key="1">
    <source>
        <dbReference type="ARBA" id="ARBA00001954"/>
    </source>
</evidence>
<comment type="caution">
    <text evidence="9">The sequence shown here is derived from an EMBL/GenBank/DDBJ whole genome shotgun (WGS) entry which is preliminary data.</text>
</comment>
<keyword evidence="4" id="KW-0408">Iron</keyword>
<dbReference type="Proteomes" id="UP000632154">
    <property type="component" value="Unassembled WGS sequence"/>
</dbReference>
<keyword evidence="3" id="KW-0560">Oxidoreductase</keyword>
<dbReference type="Gene3D" id="3.10.180.50">
    <property type="match status" value="1"/>
</dbReference>
<evidence type="ECO:0000256" key="4">
    <source>
        <dbReference type="ARBA" id="ARBA00023004"/>
    </source>
</evidence>
<dbReference type="EMBL" id="BNAL01000002">
    <property type="protein sequence ID" value="GHF93924.1"/>
    <property type="molecule type" value="Genomic_DNA"/>
</dbReference>
<evidence type="ECO:0000256" key="7">
    <source>
        <dbReference type="ARBA" id="ARBA00035045"/>
    </source>
</evidence>
<dbReference type="CDD" id="cd16350">
    <property type="entry name" value="VOC_like"/>
    <property type="match status" value="1"/>
</dbReference>
<comment type="cofactor">
    <cofactor evidence="1">
        <name>Fe(2+)</name>
        <dbReference type="ChEBI" id="CHEBI:29033"/>
    </cofactor>
</comment>
<evidence type="ECO:0000256" key="8">
    <source>
        <dbReference type="SAM" id="MobiDB-lite"/>
    </source>
</evidence>
<feature type="compositionally biased region" description="Basic and acidic residues" evidence="8">
    <location>
        <begin position="273"/>
        <end position="286"/>
    </location>
</feature>
<name>A0ABQ3K0U0_9DEIO</name>
<comment type="similarity">
    <text evidence="5">Belongs to the 2-oxoadipate dioxygenase/decarboxylase family.</text>
</comment>
<keyword evidence="2" id="KW-0223">Dioxygenase</keyword>
<keyword evidence="10" id="KW-1185">Reference proteome</keyword>
<gene>
    <name evidence="9" type="ORF">GCM10017783_02360</name>
</gene>
<feature type="region of interest" description="Disordered" evidence="8">
    <location>
        <begin position="273"/>
        <end position="307"/>
    </location>
</feature>
<sequence>MTDRRETLKYVLDGLMRRYQERVPDVQSIVNDMVKDGLIAKASDIENDHIAFRTMGVPQLGIGSFEKIFLHYGYQRREPYQFEGKKLDAFWYSPPAPLPGQPAFPRIFVSELRVGDLSEEAQRIITSYTDEVKSDPVDDLDLDDGTQVDEFLHRALWRLPSYADYQRLQDESEYAAWVIYNRYYLNHFTVSVHNLPEGYDTIEEFNRFLEGHGYTLNSSGGKAKQSPDGLLIQSSTVAEMIDAEFEGGQTERISGSYVEFAERRPLPEFQHLPKSELTREKRREGFEAGNADKIFESTYSSQTAQRG</sequence>
<accession>A0ABQ3K0U0</accession>
<reference evidence="10" key="1">
    <citation type="journal article" date="2019" name="Int. J. Syst. Evol. Microbiol.">
        <title>The Global Catalogue of Microorganisms (GCM) 10K type strain sequencing project: providing services to taxonomists for standard genome sequencing and annotation.</title>
        <authorList>
            <consortium name="The Broad Institute Genomics Platform"/>
            <consortium name="The Broad Institute Genome Sequencing Center for Infectious Disease"/>
            <person name="Wu L."/>
            <person name="Ma J."/>
        </authorList>
    </citation>
    <scope>NUCLEOTIDE SEQUENCE [LARGE SCALE GENOMIC DNA]</scope>
    <source>
        <strain evidence="10">CGMCC 1.18439</strain>
    </source>
</reference>
<dbReference type="PANTHER" id="PTHR31136">
    <property type="entry name" value="DUF1338 DOMAIN-CONTAINING PROTEIN"/>
    <property type="match status" value="1"/>
</dbReference>
<dbReference type="RefSeq" id="WP_189641843.1">
    <property type="nucleotide sequence ID" value="NZ_BNAL01000002.1"/>
</dbReference>
<evidence type="ECO:0000256" key="6">
    <source>
        <dbReference type="ARBA" id="ARBA00035023"/>
    </source>
</evidence>
<dbReference type="EC" id="1.13.11.93" evidence="6"/>
<evidence type="ECO:0000256" key="5">
    <source>
        <dbReference type="ARBA" id="ARBA00035013"/>
    </source>
</evidence>
<proteinExistence type="inferred from homology"/>
<organism evidence="9 10">
    <name type="scientific">Deinococcus piscis</name>
    <dbReference type="NCBI Taxonomy" id="394230"/>
    <lineage>
        <taxon>Bacteria</taxon>
        <taxon>Thermotogati</taxon>
        <taxon>Deinococcota</taxon>
        <taxon>Deinococci</taxon>
        <taxon>Deinococcales</taxon>
        <taxon>Deinococcaceae</taxon>
        <taxon>Deinococcus</taxon>
    </lineage>
</organism>
<evidence type="ECO:0000313" key="9">
    <source>
        <dbReference type="EMBL" id="GHF93924.1"/>
    </source>
</evidence>